<feature type="transmembrane region" description="Helical" evidence="1">
    <location>
        <begin position="247"/>
        <end position="268"/>
    </location>
</feature>
<keyword evidence="1" id="KW-0812">Transmembrane</keyword>
<dbReference type="STRING" id="435591.BDI_1410"/>
<feature type="transmembrane region" description="Helical" evidence="1">
    <location>
        <begin position="205"/>
        <end position="235"/>
    </location>
</feature>
<feature type="transmembrane region" description="Helical" evidence="1">
    <location>
        <begin position="32"/>
        <end position="49"/>
    </location>
</feature>
<keyword evidence="1" id="KW-0472">Membrane</keyword>
<dbReference type="Proteomes" id="UP000000566">
    <property type="component" value="Chromosome"/>
</dbReference>
<feature type="transmembrane region" description="Helical" evidence="1">
    <location>
        <begin position="376"/>
        <end position="409"/>
    </location>
</feature>
<keyword evidence="1" id="KW-1133">Transmembrane helix</keyword>
<protein>
    <recommendedName>
        <fullName evidence="4">O-antigen ligase domain-containing protein</fullName>
    </recommendedName>
</protein>
<dbReference type="BioCyc" id="PDIS435591:G1G5A-1450-MONOMER"/>
<dbReference type="EMBL" id="CP000140">
    <property type="protein sequence ID" value="ABR43168.1"/>
    <property type="molecule type" value="Genomic_DNA"/>
</dbReference>
<dbReference type="PATRIC" id="fig|435591.13.peg.1396"/>
<feature type="transmembrane region" description="Helical" evidence="1">
    <location>
        <begin position="345"/>
        <end position="364"/>
    </location>
</feature>
<gene>
    <name evidence="2" type="ordered locus">BDI_1410</name>
</gene>
<organism evidence="2 3">
    <name type="scientific">Parabacteroides distasonis (strain ATCC 8503 / DSM 20701 / CIP 104284 / JCM 5825 / NCTC 11152)</name>
    <dbReference type="NCBI Taxonomy" id="435591"/>
    <lineage>
        <taxon>Bacteria</taxon>
        <taxon>Pseudomonadati</taxon>
        <taxon>Bacteroidota</taxon>
        <taxon>Bacteroidia</taxon>
        <taxon>Bacteroidales</taxon>
        <taxon>Tannerellaceae</taxon>
        <taxon>Parabacteroides</taxon>
    </lineage>
</organism>
<evidence type="ECO:0000256" key="1">
    <source>
        <dbReference type="SAM" id="Phobius"/>
    </source>
</evidence>
<dbReference type="PaxDb" id="435591-BDI_1410"/>
<keyword evidence="3" id="KW-1185">Reference proteome</keyword>
<dbReference type="AlphaFoldDB" id="A6LBV4"/>
<evidence type="ECO:0000313" key="3">
    <source>
        <dbReference type="Proteomes" id="UP000000566"/>
    </source>
</evidence>
<dbReference type="KEGG" id="pdi:BDI_1410"/>
<name>A6LBV4_PARD8</name>
<evidence type="ECO:0000313" key="2">
    <source>
        <dbReference type="EMBL" id="ABR43168.1"/>
    </source>
</evidence>
<sequence>MPKVRCYQNILIIFCFFVYFFPFKAYGFDPRLLVFLFFFIYMIKDGLLLNRKVKCRYIKTLFYPVLMSLFTVLSSVVNTITENTFIIFPFQVIYLLLLSYCIYYITKRFCKVISFYVITRYFLMTLVVQSVIAIVMFVNQPICLFLFDLQGIDLTSRVIKMYFGVRLIGLGCFYFGAGAIYGLGLIAIMPFMLKAKNKQQLIKLILLYVYIFIVGIFFARTAMIGCVFSIVYLIFCILIPKMCNKVFLVFRQFIIYLTVFGIALVFIYTSSPKLQEDYGDIIDFGFEAFINLVENGELSTASSDGLTEYHLSIWPQNQKTYYIGDMRWTKGDSYYGDSDVGYVRLLFYFGVPGVILFLLYQYSIVRISGLIFKERILSFFFFTVFFYALILLIKGYIDVASLIFIYLHYKSLDSKYENRILC</sequence>
<accession>A6LBV4</accession>
<reference evidence="2 3" key="1">
    <citation type="journal article" date="2007" name="PLoS Biol.">
        <title>Evolution of symbiotic bacteria in the distal human intestine.</title>
        <authorList>
            <person name="Xu J."/>
            <person name="Mahowald M.A."/>
            <person name="Ley R.E."/>
            <person name="Lozupone C.A."/>
            <person name="Hamady M."/>
            <person name="Martens E.C."/>
            <person name="Henrissat B."/>
            <person name="Coutinho P.M."/>
            <person name="Minx P."/>
            <person name="Latreille P."/>
            <person name="Cordum H."/>
            <person name="Van Brunt A."/>
            <person name="Kim K."/>
            <person name="Fulton R.S."/>
            <person name="Fulton L.A."/>
            <person name="Clifton S.W."/>
            <person name="Wilson R.K."/>
            <person name="Knight R.D."/>
            <person name="Gordon J.I."/>
        </authorList>
    </citation>
    <scope>NUCLEOTIDE SEQUENCE [LARGE SCALE GENOMIC DNA]</scope>
    <source>
        <strain evidence="3">ATCC 8503 / DSM 20701 / CIP 104284 / JCM 5825 / NCTC 11152</strain>
    </source>
</reference>
<feature type="transmembrane region" description="Helical" evidence="1">
    <location>
        <begin position="86"/>
        <end position="106"/>
    </location>
</feature>
<proteinExistence type="predicted"/>
<evidence type="ECO:0008006" key="4">
    <source>
        <dbReference type="Google" id="ProtNLM"/>
    </source>
</evidence>
<feature type="transmembrane region" description="Helical" evidence="1">
    <location>
        <begin position="61"/>
        <end position="80"/>
    </location>
</feature>
<dbReference type="HOGENOM" id="CLU_052965_0_0_10"/>
<feature type="transmembrane region" description="Helical" evidence="1">
    <location>
        <begin position="118"/>
        <end position="147"/>
    </location>
</feature>
<feature type="transmembrane region" description="Helical" evidence="1">
    <location>
        <begin position="167"/>
        <end position="193"/>
    </location>
</feature>
<dbReference type="eggNOG" id="ENOG50335D3">
    <property type="taxonomic scope" value="Bacteria"/>
</dbReference>
<feature type="transmembrane region" description="Helical" evidence="1">
    <location>
        <begin position="7"/>
        <end position="26"/>
    </location>
</feature>